<keyword evidence="7" id="KW-1185">Reference proteome</keyword>
<evidence type="ECO:0000256" key="4">
    <source>
        <dbReference type="ARBA" id="ARBA00023004"/>
    </source>
</evidence>
<feature type="region of interest" description="Disordered" evidence="5">
    <location>
        <begin position="126"/>
        <end position="154"/>
    </location>
</feature>
<evidence type="ECO:0000313" key="7">
    <source>
        <dbReference type="Proteomes" id="UP001500886"/>
    </source>
</evidence>
<accession>A0ABP6G4A8</accession>
<dbReference type="SUPFAM" id="SSF46458">
    <property type="entry name" value="Globin-like"/>
    <property type="match status" value="1"/>
</dbReference>
<dbReference type="Proteomes" id="UP001500886">
    <property type="component" value="Unassembled WGS sequence"/>
</dbReference>
<name>A0ABP6G4A8_9ACTN</name>
<dbReference type="InterPro" id="IPR009050">
    <property type="entry name" value="Globin-like_sf"/>
</dbReference>
<keyword evidence="4" id="KW-0408">Iron</keyword>
<evidence type="ECO:0000256" key="2">
    <source>
        <dbReference type="ARBA" id="ARBA00022617"/>
    </source>
</evidence>
<gene>
    <name evidence="6" type="ORF">GCM10010315_20760</name>
</gene>
<dbReference type="RefSeq" id="WP_344434649.1">
    <property type="nucleotide sequence ID" value="NZ_BAAASL010000007.1"/>
</dbReference>
<keyword evidence="3" id="KW-0479">Metal-binding</keyword>
<dbReference type="InterPro" id="IPR012292">
    <property type="entry name" value="Globin/Proto"/>
</dbReference>
<organism evidence="6 7">
    <name type="scientific">Streptomyces luteosporeus</name>
    <dbReference type="NCBI Taxonomy" id="173856"/>
    <lineage>
        <taxon>Bacteria</taxon>
        <taxon>Bacillati</taxon>
        <taxon>Actinomycetota</taxon>
        <taxon>Actinomycetes</taxon>
        <taxon>Kitasatosporales</taxon>
        <taxon>Streptomycetaceae</taxon>
        <taxon>Streptomyces</taxon>
    </lineage>
</organism>
<proteinExistence type="predicted"/>
<evidence type="ECO:0000313" key="6">
    <source>
        <dbReference type="EMBL" id="GAA2714129.1"/>
    </source>
</evidence>
<sequence>MAEKTPTLYEWAGGIEALERLTEEFYKHVREDELLAPLFEHMTDDHPQHVAAWLGEVFGGPAVYTEQLGGFKRMIRSHRGRSIRPEQRTRWVQLMTEAADTVGLPSDPEFRSAFMSYIEWGSRRAMANSQPDAPPSRRETVPIWGWGEAPPGTA</sequence>
<comment type="caution">
    <text evidence="6">The sequence shown here is derived from an EMBL/GenBank/DDBJ whole genome shotgun (WGS) entry which is preliminary data.</text>
</comment>
<evidence type="ECO:0000256" key="3">
    <source>
        <dbReference type="ARBA" id="ARBA00022723"/>
    </source>
</evidence>
<dbReference type="Gene3D" id="1.10.490.10">
    <property type="entry name" value="Globins"/>
    <property type="match status" value="1"/>
</dbReference>
<dbReference type="InterPro" id="IPR001486">
    <property type="entry name" value="Hemoglobin_trunc"/>
</dbReference>
<dbReference type="CDD" id="cd14775">
    <property type="entry name" value="TrHb2_O-like"/>
    <property type="match status" value="1"/>
</dbReference>
<keyword evidence="1" id="KW-0813">Transport</keyword>
<dbReference type="Pfam" id="PF01152">
    <property type="entry name" value="Bac_globin"/>
    <property type="match status" value="1"/>
</dbReference>
<reference evidence="7" key="1">
    <citation type="journal article" date="2019" name="Int. J. Syst. Evol. Microbiol.">
        <title>The Global Catalogue of Microorganisms (GCM) 10K type strain sequencing project: providing services to taxonomists for standard genome sequencing and annotation.</title>
        <authorList>
            <consortium name="The Broad Institute Genomics Platform"/>
            <consortium name="The Broad Institute Genome Sequencing Center for Infectious Disease"/>
            <person name="Wu L."/>
            <person name="Ma J."/>
        </authorList>
    </citation>
    <scope>NUCLEOTIDE SEQUENCE [LARGE SCALE GENOMIC DNA]</scope>
    <source>
        <strain evidence="7">JCM 4542</strain>
    </source>
</reference>
<evidence type="ECO:0000256" key="1">
    <source>
        <dbReference type="ARBA" id="ARBA00022448"/>
    </source>
</evidence>
<dbReference type="EMBL" id="BAAASL010000007">
    <property type="protein sequence ID" value="GAA2714129.1"/>
    <property type="molecule type" value="Genomic_DNA"/>
</dbReference>
<evidence type="ECO:0000256" key="5">
    <source>
        <dbReference type="SAM" id="MobiDB-lite"/>
    </source>
</evidence>
<keyword evidence="2" id="KW-0349">Heme</keyword>
<protein>
    <submittedName>
        <fullName evidence="6">Group II truncated hemoglobin</fullName>
    </submittedName>
</protein>